<dbReference type="PATRIC" id="fig|471514.4.peg.1081"/>
<keyword evidence="9" id="KW-1185">Reference proteome</keyword>
<keyword evidence="5" id="KW-0442">Lipid degradation</keyword>
<dbReference type="InterPro" id="IPR001736">
    <property type="entry name" value="PLipase_D/transphosphatidylase"/>
</dbReference>
<keyword evidence="4" id="KW-0378">Hydrolase</keyword>
<comment type="similarity">
    <text evidence="2">Belongs to the phospholipase D family.</text>
</comment>
<dbReference type="InterPro" id="IPR051406">
    <property type="entry name" value="PLD_domain"/>
</dbReference>
<dbReference type="AlphaFoldDB" id="A0A0P9CYM5"/>
<evidence type="ECO:0000256" key="5">
    <source>
        <dbReference type="ARBA" id="ARBA00022963"/>
    </source>
</evidence>
<evidence type="ECO:0000256" key="2">
    <source>
        <dbReference type="ARBA" id="ARBA00008664"/>
    </source>
</evidence>
<gene>
    <name evidence="8" type="ORF">AN477_19885</name>
</gene>
<organism evidence="8 9">
    <name type="scientific">Alicyclobacillus ferrooxydans</name>
    <dbReference type="NCBI Taxonomy" id="471514"/>
    <lineage>
        <taxon>Bacteria</taxon>
        <taxon>Bacillati</taxon>
        <taxon>Bacillota</taxon>
        <taxon>Bacilli</taxon>
        <taxon>Bacillales</taxon>
        <taxon>Alicyclobacillaceae</taxon>
        <taxon>Alicyclobacillus</taxon>
    </lineage>
</organism>
<reference evidence="8 9" key="1">
    <citation type="submission" date="2015-09" db="EMBL/GenBank/DDBJ databases">
        <title>Draft genome sequence of Alicyclobacillus ferrooxydans DSM 22381.</title>
        <authorList>
            <person name="Hemp J."/>
        </authorList>
    </citation>
    <scope>NUCLEOTIDE SEQUENCE [LARGE SCALE GENOMIC DNA]</scope>
    <source>
        <strain evidence="8 9">TC-34</strain>
    </source>
</reference>
<dbReference type="GO" id="GO:0016042">
    <property type="term" value="P:lipid catabolic process"/>
    <property type="evidence" value="ECO:0007669"/>
    <property type="project" value="UniProtKB-KW"/>
</dbReference>
<dbReference type="EC" id="3.1.4.4" evidence="3"/>
<dbReference type="PROSITE" id="PS50035">
    <property type="entry name" value="PLD"/>
    <property type="match status" value="1"/>
</dbReference>
<dbReference type="InterPro" id="IPR025202">
    <property type="entry name" value="PLD-like_dom"/>
</dbReference>
<evidence type="ECO:0000256" key="3">
    <source>
        <dbReference type="ARBA" id="ARBA00012027"/>
    </source>
</evidence>
<dbReference type="GO" id="GO:0016891">
    <property type="term" value="F:RNA endonuclease activity producing 5'-phosphomonoesters, hydrolytic mechanism"/>
    <property type="evidence" value="ECO:0007669"/>
    <property type="project" value="TreeGrafter"/>
</dbReference>
<evidence type="ECO:0000313" key="9">
    <source>
        <dbReference type="Proteomes" id="UP000050482"/>
    </source>
</evidence>
<keyword evidence="6" id="KW-0443">Lipid metabolism</keyword>
<proteinExistence type="inferred from homology"/>
<dbReference type="SUPFAM" id="SSF56024">
    <property type="entry name" value="Phospholipase D/nuclease"/>
    <property type="match status" value="1"/>
</dbReference>
<comment type="caution">
    <text evidence="8">The sequence shown here is derived from an EMBL/GenBank/DDBJ whole genome shotgun (WGS) entry which is preliminary data.</text>
</comment>
<dbReference type="GO" id="GO:0006793">
    <property type="term" value="P:phosphorus metabolic process"/>
    <property type="evidence" value="ECO:0007669"/>
    <property type="project" value="UniProtKB-ARBA"/>
</dbReference>
<evidence type="ECO:0000256" key="4">
    <source>
        <dbReference type="ARBA" id="ARBA00022801"/>
    </source>
</evidence>
<sequence>MSAEVGLKVATYFSPDDDTQRVFLDFIRQARSQLRIAIYGLHLPPLIDELVNLHRSGVDVALVIDHTQARGKYERPEVEQLRAAGVQLLQGTSEKHHIMHHKFAVRDGVSVLSGSWNFSESASLESNYFDVVDSDVRAQLFLSKWQEIWDWVSSHEQKYQEVSK</sequence>
<accession>A0A0P9CYM5</accession>
<dbReference type="PANTHER" id="PTHR43856:SF1">
    <property type="entry name" value="MITOCHONDRIAL CARDIOLIPIN HYDROLASE"/>
    <property type="match status" value="1"/>
</dbReference>
<name>A0A0P9CYM5_9BACL</name>
<evidence type="ECO:0000313" key="8">
    <source>
        <dbReference type="EMBL" id="KPV42032.1"/>
    </source>
</evidence>
<protein>
    <recommendedName>
        <fullName evidence="3">phospholipase D</fullName>
        <ecNumber evidence="3">3.1.4.4</ecNumber>
    </recommendedName>
</protein>
<evidence type="ECO:0000256" key="1">
    <source>
        <dbReference type="ARBA" id="ARBA00000798"/>
    </source>
</evidence>
<evidence type="ECO:0000259" key="7">
    <source>
        <dbReference type="PROSITE" id="PS50035"/>
    </source>
</evidence>
<comment type="catalytic activity">
    <reaction evidence="1">
        <text>a 1,2-diacyl-sn-glycero-3-phosphocholine + H2O = a 1,2-diacyl-sn-glycero-3-phosphate + choline + H(+)</text>
        <dbReference type="Rhea" id="RHEA:14445"/>
        <dbReference type="ChEBI" id="CHEBI:15354"/>
        <dbReference type="ChEBI" id="CHEBI:15377"/>
        <dbReference type="ChEBI" id="CHEBI:15378"/>
        <dbReference type="ChEBI" id="CHEBI:57643"/>
        <dbReference type="ChEBI" id="CHEBI:58608"/>
        <dbReference type="EC" id="3.1.4.4"/>
    </reaction>
</comment>
<dbReference type="PANTHER" id="PTHR43856">
    <property type="entry name" value="CARDIOLIPIN HYDROLASE"/>
    <property type="match status" value="1"/>
</dbReference>
<dbReference type="Pfam" id="PF13091">
    <property type="entry name" value="PLDc_2"/>
    <property type="match status" value="1"/>
</dbReference>
<evidence type="ECO:0000256" key="6">
    <source>
        <dbReference type="ARBA" id="ARBA00023098"/>
    </source>
</evidence>
<feature type="domain" description="PLD phosphodiesterase" evidence="7">
    <location>
        <begin position="95"/>
        <end position="122"/>
    </location>
</feature>
<dbReference type="RefSeq" id="WP_054970939.1">
    <property type="nucleotide sequence ID" value="NZ_LJCO01000085.1"/>
</dbReference>
<dbReference type="GO" id="GO:0004630">
    <property type="term" value="F:phospholipase D activity"/>
    <property type="evidence" value="ECO:0007669"/>
    <property type="project" value="UniProtKB-EC"/>
</dbReference>
<dbReference type="Gene3D" id="3.30.870.10">
    <property type="entry name" value="Endonuclease Chain A"/>
    <property type="match status" value="1"/>
</dbReference>
<dbReference type="STRING" id="471514.AN477_19885"/>
<dbReference type="EMBL" id="LJCO01000085">
    <property type="protein sequence ID" value="KPV42032.1"/>
    <property type="molecule type" value="Genomic_DNA"/>
</dbReference>
<dbReference type="Proteomes" id="UP000050482">
    <property type="component" value="Unassembled WGS sequence"/>
</dbReference>